<evidence type="ECO:0000259" key="5">
    <source>
        <dbReference type="Pfam" id="PF00078"/>
    </source>
</evidence>
<proteinExistence type="predicted"/>
<dbReference type="PANTHER" id="PTHR37984">
    <property type="entry name" value="PROTEIN CBG26694"/>
    <property type="match status" value="1"/>
</dbReference>
<dbReference type="Gene3D" id="3.30.420.10">
    <property type="entry name" value="Ribonuclease H-like superfamily/Ribonuclease H"/>
    <property type="match status" value="2"/>
</dbReference>
<accession>A0ABQ5CJK1</accession>
<dbReference type="Gene3D" id="3.30.70.270">
    <property type="match status" value="1"/>
</dbReference>
<feature type="domain" description="Reverse transcriptase" evidence="5">
    <location>
        <begin position="467"/>
        <end position="582"/>
    </location>
</feature>
<keyword evidence="2" id="KW-0548">Nucleotidyltransferase</keyword>
<dbReference type="GO" id="GO:0003964">
    <property type="term" value="F:RNA-directed DNA polymerase activity"/>
    <property type="evidence" value="ECO:0007669"/>
    <property type="project" value="UniProtKB-KW"/>
</dbReference>
<dbReference type="SUPFAM" id="SSF56672">
    <property type="entry name" value="DNA/RNA polymerases"/>
    <property type="match status" value="1"/>
</dbReference>
<evidence type="ECO:0000256" key="2">
    <source>
        <dbReference type="ARBA" id="ARBA00022695"/>
    </source>
</evidence>
<sequence length="854" mass="97877">MEEIVTKFINKSKQEHEEMETFIREFKTTNELLLKEQNNLLSELSIRVHELSRVLNNVLFSRNKMKGITTRGGKMTSVSTFDNGINKSSNEPNELSRLQHDKPKTLCEVVLKKPPKIREPVAETAMEKQNHRLSSMEKDPRSFTIPSQISTLYIDNALADLGASISLMPYTMYERLGLGKLKPTRMSLELTDRSVQYPRGIVENVLIKVTFDMEQSMKIPPAEDDENYGGNDLDETVSKEAITLLENEYLDSFLVTDLERTITQADQEDCNSVTEKFVDNAYANESIQCIDSINTAYSEDQKVEGRKNRSNEHLYSASAKEIDEKKPELKDFPFHLDYAYLYNDKNFPIIISSKLSEKEKRLLLQVLDKLKGAIAWKMSNIKGVSRSFCTHKILLEKDFKPDIQPQRRLNPKVQDVVKNEIVTLLDSGLIYPISDSPWVSLIHVVPKKGGMNVVLNDNNKLIPSQIVTGWRVCIDHRKLNDATRKDHFPLPFIDQMLERLCDTRDLIRYSARRGFFQIPVAPEDQVKTTFTCPYGTFAYRRMPFGLCNAPATFQRCMTTIFHDMVEDFMEVFMDNFFVFVKEGIVLGHKISRSGIEVNRAKIDVIAKLPYPKNVKGDAKPRLLRWVLLLQGFNIKIKDKKGAENLAADHLSRLESPHMEMLDEKEIADEFPDEHLMMLKAKFNDENPGLTGGHHSSYVTARKVYESGFYWPTIFKDVKEYVRKCDACQRSGSFPDSKRNKYILVAVDYVSKWVEAQALPINDSRVVVKFLKGLFARFGVPKALTSDRGTHFAILSSKKPCKNMGSVGYNPKDWSEKLNDALWAFRTAYKTPMGFTPFKMVYGKACHLCVEILNQ</sequence>
<dbReference type="InterPro" id="IPR000477">
    <property type="entry name" value="RT_dom"/>
</dbReference>
<evidence type="ECO:0000256" key="3">
    <source>
        <dbReference type="ARBA" id="ARBA00022722"/>
    </source>
</evidence>
<dbReference type="Proteomes" id="UP001151760">
    <property type="component" value="Unassembled WGS sequence"/>
</dbReference>
<evidence type="ECO:0000256" key="1">
    <source>
        <dbReference type="ARBA" id="ARBA00022679"/>
    </source>
</evidence>
<dbReference type="Pfam" id="PF00078">
    <property type="entry name" value="RVT_1"/>
    <property type="match status" value="1"/>
</dbReference>
<name>A0ABQ5CJK1_9ASTR</name>
<keyword evidence="8" id="KW-1185">Reference proteome</keyword>
<dbReference type="CDD" id="cd01647">
    <property type="entry name" value="RT_LTR"/>
    <property type="match status" value="1"/>
</dbReference>
<dbReference type="InterPro" id="IPR041588">
    <property type="entry name" value="Integrase_H2C2"/>
</dbReference>
<dbReference type="PANTHER" id="PTHR37984:SF5">
    <property type="entry name" value="PROTEIN NYNRIN-LIKE"/>
    <property type="match status" value="1"/>
</dbReference>
<dbReference type="Gene3D" id="1.10.340.70">
    <property type="match status" value="1"/>
</dbReference>
<dbReference type="InterPro" id="IPR036397">
    <property type="entry name" value="RNaseH_sf"/>
</dbReference>
<dbReference type="InterPro" id="IPR043128">
    <property type="entry name" value="Rev_trsase/Diguanyl_cyclase"/>
</dbReference>
<dbReference type="InterPro" id="IPR021109">
    <property type="entry name" value="Peptidase_aspartic_dom_sf"/>
</dbReference>
<protein>
    <submittedName>
        <fullName evidence="7">Reverse transcriptase domain-containing protein</fullName>
    </submittedName>
</protein>
<keyword evidence="1" id="KW-0808">Transferase</keyword>
<gene>
    <name evidence="7" type="ORF">Tco_0894986</name>
</gene>
<dbReference type="SUPFAM" id="SSF53098">
    <property type="entry name" value="Ribonuclease H-like"/>
    <property type="match status" value="1"/>
</dbReference>
<dbReference type="InterPro" id="IPR050951">
    <property type="entry name" value="Retrovirus_Pol_polyprotein"/>
</dbReference>
<evidence type="ECO:0000313" key="7">
    <source>
        <dbReference type="EMBL" id="GJT25049.1"/>
    </source>
</evidence>
<dbReference type="Pfam" id="PF17921">
    <property type="entry name" value="Integrase_H2C2"/>
    <property type="match status" value="1"/>
</dbReference>
<keyword evidence="4" id="KW-0255">Endonuclease</keyword>
<comment type="caution">
    <text evidence="7">The sequence shown here is derived from an EMBL/GenBank/DDBJ whole genome shotgun (WGS) entry which is preliminary data.</text>
</comment>
<keyword evidence="4" id="KW-0378">Hydrolase</keyword>
<dbReference type="EMBL" id="BQNB010014184">
    <property type="protein sequence ID" value="GJT25049.1"/>
    <property type="molecule type" value="Genomic_DNA"/>
</dbReference>
<dbReference type="InterPro" id="IPR043502">
    <property type="entry name" value="DNA/RNA_pol_sf"/>
</dbReference>
<dbReference type="Gene3D" id="2.40.70.10">
    <property type="entry name" value="Acid Proteases"/>
    <property type="match status" value="1"/>
</dbReference>
<dbReference type="InterPro" id="IPR012337">
    <property type="entry name" value="RNaseH-like_sf"/>
</dbReference>
<dbReference type="Gene3D" id="3.10.10.10">
    <property type="entry name" value="HIV Type 1 Reverse Transcriptase, subunit A, domain 1"/>
    <property type="match status" value="1"/>
</dbReference>
<feature type="domain" description="Integrase zinc-binding" evidence="6">
    <location>
        <begin position="690"/>
        <end position="730"/>
    </location>
</feature>
<evidence type="ECO:0000256" key="4">
    <source>
        <dbReference type="ARBA" id="ARBA00022759"/>
    </source>
</evidence>
<reference evidence="7" key="1">
    <citation type="journal article" date="2022" name="Int. J. Mol. Sci.">
        <title>Draft Genome of Tanacetum Coccineum: Genomic Comparison of Closely Related Tanacetum-Family Plants.</title>
        <authorList>
            <person name="Yamashiro T."/>
            <person name="Shiraishi A."/>
            <person name="Nakayama K."/>
            <person name="Satake H."/>
        </authorList>
    </citation>
    <scope>NUCLEOTIDE SEQUENCE</scope>
</reference>
<reference evidence="7" key="2">
    <citation type="submission" date="2022-01" db="EMBL/GenBank/DDBJ databases">
        <authorList>
            <person name="Yamashiro T."/>
            <person name="Shiraishi A."/>
            <person name="Satake H."/>
            <person name="Nakayama K."/>
        </authorList>
    </citation>
    <scope>NUCLEOTIDE SEQUENCE</scope>
</reference>
<keyword evidence="7" id="KW-0695">RNA-directed DNA polymerase</keyword>
<keyword evidence="3" id="KW-0540">Nuclease</keyword>
<evidence type="ECO:0000313" key="8">
    <source>
        <dbReference type="Proteomes" id="UP001151760"/>
    </source>
</evidence>
<organism evidence="7 8">
    <name type="scientific">Tanacetum coccineum</name>
    <dbReference type="NCBI Taxonomy" id="301880"/>
    <lineage>
        <taxon>Eukaryota</taxon>
        <taxon>Viridiplantae</taxon>
        <taxon>Streptophyta</taxon>
        <taxon>Embryophyta</taxon>
        <taxon>Tracheophyta</taxon>
        <taxon>Spermatophyta</taxon>
        <taxon>Magnoliopsida</taxon>
        <taxon>eudicotyledons</taxon>
        <taxon>Gunneridae</taxon>
        <taxon>Pentapetalae</taxon>
        <taxon>asterids</taxon>
        <taxon>campanulids</taxon>
        <taxon>Asterales</taxon>
        <taxon>Asteraceae</taxon>
        <taxon>Asteroideae</taxon>
        <taxon>Anthemideae</taxon>
        <taxon>Anthemidinae</taxon>
        <taxon>Tanacetum</taxon>
    </lineage>
</organism>
<evidence type="ECO:0000259" key="6">
    <source>
        <dbReference type="Pfam" id="PF17921"/>
    </source>
</evidence>